<reference evidence="2 3" key="1">
    <citation type="journal article" date="2020" name="Mol. Biol. Evol.">
        <title>Interspecific Gene Flow and the Evolution of Specialization in Black and White Rhinoceros.</title>
        <authorList>
            <person name="Moodley Y."/>
            <person name="Westbury M.V."/>
            <person name="Russo I.M."/>
            <person name="Gopalakrishnan S."/>
            <person name="Rakotoarivelo A."/>
            <person name="Olsen R.A."/>
            <person name="Prost S."/>
            <person name="Tunstall T."/>
            <person name="Ryder O.A."/>
            <person name="Dalen L."/>
            <person name="Bruford M.W."/>
        </authorList>
    </citation>
    <scope>NUCLEOTIDE SEQUENCE [LARGE SCALE GENOMIC DNA]</scope>
    <source>
        <strain evidence="2">SBR-YM</strain>
        <tissue evidence="2">Skin</tissue>
    </source>
</reference>
<dbReference type="Proteomes" id="UP000551758">
    <property type="component" value="Unassembled WGS sequence"/>
</dbReference>
<accession>A0A7J7E896</accession>
<dbReference type="AlphaFoldDB" id="A0A7J7E896"/>
<feature type="region of interest" description="Disordered" evidence="1">
    <location>
        <begin position="132"/>
        <end position="173"/>
    </location>
</feature>
<evidence type="ECO:0000256" key="1">
    <source>
        <dbReference type="SAM" id="MobiDB-lite"/>
    </source>
</evidence>
<sequence length="173" mass="18179">MLEAHSITSGLGFRWGLPILTLEPGDLHVSISESGAHWKANFAKNLGKPPQSIPGGKLKSLITKDSSQSGRSPPCFLTCVTCESGARSRANFPTSLGKPLLPSLGEKLKSLITREGQEGRLPSQTFTLSLTGRSWQGGTVEGAEQGSVDLSPGSAIARSEPREESGGEDPCHG</sequence>
<comment type="caution">
    <text evidence="2">The sequence shown here is derived from an EMBL/GenBank/DDBJ whole genome shotgun (WGS) entry which is preliminary data.</text>
</comment>
<feature type="compositionally biased region" description="Basic and acidic residues" evidence="1">
    <location>
        <begin position="159"/>
        <end position="173"/>
    </location>
</feature>
<evidence type="ECO:0000313" key="3">
    <source>
        <dbReference type="Proteomes" id="UP000551758"/>
    </source>
</evidence>
<keyword evidence="3" id="KW-1185">Reference proteome</keyword>
<dbReference type="EMBL" id="JACDTQ010003868">
    <property type="protein sequence ID" value="KAF5912060.1"/>
    <property type="molecule type" value="Genomic_DNA"/>
</dbReference>
<name>A0A7J7E896_DICBM</name>
<proteinExistence type="predicted"/>
<feature type="non-terminal residue" evidence="2">
    <location>
        <position position="173"/>
    </location>
</feature>
<evidence type="ECO:0000313" key="2">
    <source>
        <dbReference type="EMBL" id="KAF5912060.1"/>
    </source>
</evidence>
<organism evidence="2 3">
    <name type="scientific">Diceros bicornis minor</name>
    <name type="common">South-central black rhinoceros</name>
    <dbReference type="NCBI Taxonomy" id="77932"/>
    <lineage>
        <taxon>Eukaryota</taxon>
        <taxon>Metazoa</taxon>
        <taxon>Chordata</taxon>
        <taxon>Craniata</taxon>
        <taxon>Vertebrata</taxon>
        <taxon>Euteleostomi</taxon>
        <taxon>Mammalia</taxon>
        <taxon>Eutheria</taxon>
        <taxon>Laurasiatheria</taxon>
        <taxon>Perissodactyla</taxon>
        <taxon>Rhinocerotidae</taxon>
        <taxon>Diceros</taxon>
    </lineage>
</organism>
<gene>
    <name evidence="2" type="ORF">HPG69_003334</name>
</gene>
<protein>
    <submittedName>
        <fullName evidence="2">Uncharacterized protein</fullName>
    </submittedName>
</protein>